<dbReference type="OrthoDB" id="6174570at2"/>
<accession>A0A558HKU9</accession>
<evidence type="ECO:0000313" key="3">
    <source>
        <dbReference type="EMBL" id="TVU69688.1"/>
    </source>
</evidence>
<keyword evidence="4" id="KW-1185">Reference proteome</keyword>
<feature type="compositionally biased region" description="Polar residues" evidence="2">
    <location>
        <begin position="351"/>
        <end position="361"/>
    </location>
</feature>
<organism evidence="3 4">
    <name type="scientific">Cobetia crustatorum</name>
    <dbReference type="NCBI Taxonomy" id="553385"/>
    <lineage>
        <taxon>Bacteria</taxon>
        <taxon>Pseudomonadati</taxon>
        <taxon>Pseudomonadota</taxon>
        <taxon>Gammaproteobacteria</taxon>
        <taxon>Oceanospirillales</taxon>
        <taxon>Halomonadaceae</taxon>
        <taxon>Cobetia</taxon>
    </lineage>
</organism>
<dbReference type="Proteomes" id="UP000319941">
    <property type="component" value="Unassembled WGS sequence"/>
</dbReference>
<dbReference type="STRING" id="553385.GCA_000591415_02853"/>
<sequence length="394" mass="43012">MRPESSEPSLNDNAGDALIARPDDALIAHYQSPPKARRWPLWLCILLLGSIVGWQQWQLQGLEDTGGNQRDRLTSRVTEIERAFDNSAQDNAKAQVETSSRIDSLSQQWETAVLPALAKIRQANAALVDEAADRHAQVQQQLAVFDQRLSERGADMADLSATLDTLKASAAEARQSGENRQTLLTALQGSVSAIESLGRDGRAVLKTRLDSQADALTHLEEVNVQTDQQLSRIAEQLEALAGKVEQYADRLDSLASEHGESGEGVVALKRELTRELTALRARLASQQQLLDRFDKTLDTQSNAVAGVDSTAVNRLIEARVSPLAKAQTSLESQVGDLRRQQTALSAGLEAQGQSDGSSDQLRSLDASRRQLSGRVASLLGQMSELQQRVTRLER</sequence>
<keyword evidence="1" id="KW-0175">Coiled coil</keyword>
<comment type="caution">
    <text evidence="3">The sequence shown here is derived from an EMBL/GenBank/DDBJ whole genome shotgun (WGS) entry which is preliminary data.</text>
</comment>
<proteinExistence type="predicted"/>
<dbReference type="RefSeq" id="WP_024952726.1">
    <property type="nucleotide sequence ID" value="NZ_CAWOWR010000127.1"/>
</dbReference>
<protein>
    <submittedName>
        <fullName evidence="3">Uncharacterized protein</fullName>
    </submittedName>
</protein>
<evidence type="ECO:0000313" key="4">
    <source>
        <dbReference type="Proteomes" id="UP000319941"/>
    </source>
</evidence>
<feature type="region of interest" description="Disordered" evidence="2">
    <location>
        <begin position="341"/>
        <end position="365"/>
    </location>
</feature>
<reference evidence="3 4" key="1">
    <citation type="submission" date="2019-07" db="EMBL/GenBank/DDBJ databases">
        <title>Diversity of Bacteria from Kongsfjorden, Arctic.</title>
        <authorList>
            <person name="Yu Y."/>
        </authorList>
    </citation>
    <scope>NUCLEOTIDE SEQUENCE [LARGE SCALE GENOMIC DNA]</scope>
    <source>
        <strain evidence="3 4">SM1923</strain>
    </source>
</reference>
<dbReference type="Gene3D" id="1.10.287.1490">
    <property type="match status" value="1"/>
</dbReference>
<evidence type="ECO:0000256" key="1">
    <source>
        <dbReference type="SAM" id="Coils"/>
    </source>
</evidence>
<dbReference type="AlphaFoldDB" id="A0A558HKU9"/>
<gene>
    <name evidence="3" type="ORF">FQP86_11325</name>
</gene>
<feature type="coiled-coil region" evidence="1">
    <location>
        <begin position="230"/>
        <end position="289"/>
    </location>
</feature>
<name>A0A558HKU9_9GAMM</name>
<dbReference type="EMBL" id="VNFH01000007">
    <property type="protein sequence ID" value="TVU69688.1"/>
    <property type="molecule type" value="Genomic_DNA"/>
</dbReference>
<evidence type="ECO:0000256" key="2">
    <source>
        <dbReference type="SAM" id="MobiDB-lite"/>
    </source>
</evidence>